<sequence length="319" mass="37337">MFQKHPDWVLHDLDGKPIARLQSYNEPKMWGSSDCNYYVLDTSHPQALAYLEEVFCSLRDWGFSLFKTDFMLWNMFDTSRVKRYDASLTSVEILRNTLKVIRQAIGEESYLLGCIAPFLPFIGYADGMRIAGDVGAQWAEDYGPINMLRELQADTYFNHIYWQNDPDSVLLRDFAIHLKPHEIRSLALLQALSGGAVTTSDPIHRISDERLKLLHFITPREKVCPQLPYFGKERQDIVLLHILKQGNLLFTMNPTDRPLTVVYHFGELFQEREWYVRPYGSNMTEKREWYTATLNPHDSVLLFLTRQPLEQVPENLWDW</sequence>
<dbReference type="InterPro" id="IPR017853">
    <property type="entry name" value="GH"/>
</dbReference>
<evidence type="ECO:0008006" key="3">
    <source>
        <dbReference type="Google" id="ProtNLM"/>
    </source>
</evidence>
<accession>A0A9X5GTD2</accession>
<dbReference type="EMBL" id="QZDT01000013">
    <property type="protein sequence ID" value="NBJ92862.1"/>
    <property type="molecule type" value="Genomic_DNA"/>
</dbReference>
<evidence type="ECO:0000313" key="2">
    <source>
        <dbReference type="Proteomes" id="UP001154420"/>
    </source>
</evidence>
<dbReference type="Proteomes" id="UP001154420">
    <property type="component" value="Unassembled WGS sequence"/>
</dbReference>
<name>A0A9X5GTD2_9FIRM</name>
<protein>
    <recommendedName>
        <fullName evidence="3">Alpha-galactosidase</fullName>
    </recommendedName>
</protein>
<proteinExistence type="predicted"/>
<dbReference type="Gene3D" id="3.20.20.70">
    <property type="entry name" value="Aldolase class I"/>
    <property type="match status" value="1"/>
</dbReference>
<dbReference type="RefSeq" id="WP_160559947.1">
    <property type="nucleotide sequence ID" value="NZ_QZDT01000013.1"/>
</dbReference>
<comment type="caution">
    <text evidence="1">The sequence shown here is derived from an EMBL/GenBank/DDBJ whole genome shotgun (WGS) entry which is preliminary data.</text>
</comment>
<gene>
    <name evidence="1" type="ORF">D5281_09680</name>
</gene>
<organism evidence="1 2">
    <name type="scientific">Parablautia muri</name>
    <dbReference type="NCBI Taxonomy" id="2320879"/>
    <lineage>
        <taxon>Bacteria</taxon>
        <taxon>Bacillati</taxon>
        <taxon>Bacillota</taxon>
        <taxon>Clostridia</taxon>
        <taxon>Lachnospirales</taxon>
        <taxon>Lachnospiraceae</taxon>
        <taxon>Parablautia</taxon>
    </lineage>
</organism>
<reference evidence="1" key="1">
    <citation type="submission" date="2018-09" db="EMBL/GenBank/DDBJ databases">
        <title>Murine metabolic-syndrome-specific gut microbial biobank.</title>
        <authorList>
            <person name="Liu C."/>
        </authorList>
    </citation>
    <scope>NUCLEOTIDE SEQUENCE</scope>
    <source>
        <strain evidence="1">D42-62</strain>
    </source>
</reference>
<dbReference type="SUPFAM" id="SSF51445">
    <property type="entry name" value="(Trans)glycosidases"/>
    <property type="match status" value="1"/>
</dbReference>
<dbReference type="OrthoDB" id="9758822at2"/>
<dbReference type="AlphaFoldDB" id="A0A9X5GTD2"/>
<evidence type="ECO:0000313" key="1">
    <source>
        <dbReference type="EMBL" id="NBJ92862.1"/>
    </source>
</evidence>
<dbReference type="InterPro" id="IPR013785">
    <property type="entry name" value="Aldolase_TIM"/>
</dbReference>
<keyword evidence="2" id="KW-1185">Reference proteome</keyword>